<sequence length="54" mass="6293">MAKLYHISIGLESRRAGFPMASVFYSMMPVRKPKTFKRFDKAIRPSSTFFKVFS</sequence>
<protein>
    <submittedName>
        <fullName evidence="1">Uncharacterized protein</fullName>
    </submittedName>
</protein>
<reference evidence="1 2" key="1">
    <citation type="submission" date="2016-01" db="EMBL/GenBank/DDBJ databases">
        <title>Draft Genome Sequences of Seven Thermophilic Sporeformers Isolated from Foods.</title>
        <authorList>
            <person name="Berendsen E.M."/>
            <person name="Wells-Bennik M.H."/>
            <person name="Krawcyk A.O."/>
            <person name="De Jong A."/>
            <person name="Holsappel S."/>
            <person name="Eijlander R.T."/>
            <person name="Kuipers O.P."/>
        </authorList>
    </citation>
    <scope>NUCLEOTIDE SEQUENCE [LARGE SCALE GENOMIC DNA]</scope>
    <source>
        <strain evidence="1 2">B4135</strain>
    </source>
</reference>
<dbReference type="AlphaFoldDB" id="A0A150M531"/>
<comment type="caution">
    <text evidence="1">The sequence shown here is derived from an EMBL/GenBank/DDBJ whole genome shotgun (WGS) entry which is preliminary data.</text>
</comment>
<organism evidence="1 2">
    <name type="scientific">Caldibacillus debilis</name>
    <dbReference type="NCBI Taxonomy" id="301148"/>
    <lineage>
        <taxon>Bacteria</taxon>
        <taxon>Bacillati</taxon>
        <taxon>Bacillota</taxon>
        <taxon>Bacilli</taxon>
        <taxon>Bacillales</taxon>
        <taxon>Bacillaceae</taxon>
        <taxon>Caldibacillus</taxon>
    </lineage>
</organism>
<dbReference type="STRING" id="301148.B4135_0133"/>
<name>A0A150M531_9BACI</name>
<gene>
    <name evidence="1" type="ORF">B4135_0133</name>
</gene>
<evidence type="ECO:0000313" key="1">
    <source>
        <dbReference type="EMBL" id="KYD19486.1"/>
    </source>
</evidence>
<evidence type="ECO:0000313" key="2">
    <source>
        <dbReference type="Proteomes" id="UP000075683"/>
    </source>
</evidence>
<accession>A0A150M531</accession>
<proteinExistence type="predicted"/>
<dbReference type="EMBL" id="LQYT01000038">
    <property type="protein sequence ID" value="KYD19486.1"/>
    <property type="molecule type" value="Genomic_DNA"/>
</dbReference>
<dbReference type="Proteomes" id="UP000075683">
    <property type="component" value="Unassembled WGS sequence"/>
</dbReference>